<organism evidence="1 2">
    <name type="scientific">Micromonas commoda (strain RCC299 / NOUM17 / CCMP2709)</name>
    <name type="common">Picoplanktonic green alga</name>
    <dbReference type="NCBI Taxonomy" id="296587"/>
    <lineage>
        <taxon>Eukaryota</taxon>
        <taxon>Viridiplantae</taxon>
        <taxon>Chlorophyta</taxon>
        <taxon>Mamiellophyceae</taxon>
        <taxon>Mamiellales</taxon>
        <taxon>Mamiellaceae</taxon>
        <taxon>Micromonas</taxon>
    </lineage>
</organism>
<dbReference type="KEGG" id="mis:MICPUN_63855"/>
<dbReference type="AlphaFoldDB" id="C1EFN5"/>
<dbReference type="EMBL" id="CP001331">
    <property type="protein sequence ID" value="ACO66882.1"/>
    <property type="molecule type" value="Genomic_DNA"/>
</dbReference>
<dbReference type="GeneID" id="8248793"/>
<sequence>MADWMGRGAQCGVHETYRLHGEFDFECHERFAALLGLGKRREEPIAPKVNIADDEAQIENEEKTKAVEHSTPNLPGIAALRAEVRASSERVKLCKGGASFVEVVRTRRDDGREGSRTVRVEVSNNDPRRSRGGADAGDFETIKHRLDEHLTDHVQRLSAERERTYARKVRALEEVFLNGDSRAKRLDPVEWRLECERRRLKDSIEALDTHPWYARILKTVGTSESAAYFLSKPGGAGAGGIGESVPGGFGSAGANNRGFARREPNRAELVVGVAVRDVVESGRMFDRDEFFAMCARLDPKDLSRGERMRSTRTG</sequence>
<protein>
    <submittedName>
        <fullName evidence="1">Uncharacterized protein</fullName>
    </submittedName>
</protein>
<dbReference type="InParanoid" id="C1EFN5"/>
<accession>C1EFN5</accession>
<evidence type="ECO:0000313" key="2">
    <source>
        <dbReference type="Proteomes" id="UP000002009"/>
    </source>
</evidence>
<gene>
    <name evidence="1" type="ORF">MICPUN_63855</name>
</gene>
<name>C1EFN5_MICCC</name>
<dbReference type="RefSeq" id="XP_002505624.1">
    <property type="nucleotide sequence ID" value="XM_002505578.1"/>
</dbReference>
<reference evidence="1 2" key="1">
    <citation type="journal article" date="2009" name="Science">
        <title>Green evolution and dynamic adaptations revealed by genomes of the marine picoeukaryotes Micromonas.</title>
        <authorList>
            <person name="Worden A.Z."/>
            <person name="Lee J.H."/>
            <person name="Mock T."/>
            <person name="Rouze P."/>
            <person name="Simmons M.P."/>
            <person name="Aerts A.L."/>
            <person name="Allen A.E."/>
            <person name="Cuvelier M.L."/>
            <person name="Derelle E."/>
            <person name="Everett M.V."/>
            <person name="Foulon E."/>
            <person name="Grimwood J."/>
            <person name="Gundlach H."/>
            <person name="Henrissat B."/>
            <person name="Napoli C."/>
            <person name="McDonald S.M."/>
            <person name="Parker M.S."/>
            <person name="Rombauts S."/>
            <person name="Salamov A."/>
            <person name="Von Dassow P."/>
            <person name="Badger J.H."/>
            <person name="Coutinho P.M."/>
            <person name="Demir E."/>
            <person name="Dubchak I."/>
            <person name="Gentemann C."/>
            <person name="Eikrem W."/>
            <person name="Gready J.E."/>
            <person name="John U."/>
            <person name="Lanier W."/>
            <person name="Lindquist E.A."/>
            <person name="Lucas S."/>
            <person name="Mayer K.F."/>
            <person name="Moreau H."/>
            <person name="Not F."/>
            <person name="Otillar R."/>
            <person name="Panaud O."/>
            <person name="Pangilinan J."/>
            <person name="Paulsen I."/>
            <person name="Piegu B."/>
            <person name="Poliakov A."/>
            <person name="Robbens S."/>
            <person name="Schmutz J."/>
            <person name="Toulza E."/>
            <person name="Wyss T."/>
            <person name="Zelensky A."/>
            <person name="Zhou K."/>
            <person name="Armbrust E.V."/>
            <person name="Bhattacharya D."/>
            <person name="Goodenough U.W."/>
            <person name="Van de Peer Y."/>
            <person name="Grigoriev I.V."/>
        </authorList>
    </citation>
    <scope>NUCLEOTIDE SEQUENCE [LARGE SCALE GENOMIC DNA]</scope>
    <source>
        <strain evidence="2">RCC299 / NOUM17</strain>
    </source>
</reference>
<dbReference type="Proteomes" id="UP000002009">
    <property type="component" value="Chromosome 13"/>
</dbReference>
<proteinExistence type="predicted"/>
<keyword evidence="2" id="KW-1185">Reference proteome</keyword>
<evidence type="ECO:0000313" key="1">
    <source>
        <dbReference type="EMBL" id="ACO66882.1"/>
    </source>
</evidence>